<dbReference type="PANTHER" id="PTHR43140">
    <property type="entry name" value="TYPE-1 RESTRICTION ENZYME ECOKI SPECIFICITY PROTEIN"/>
    <property type="match status" value="1"/>
</dbReference>
<comment type="similarity">
    <text evidence="1">Belongs to the type-I restriction system S methylase family.</text>
</comment>
<evidence type="ECO:0000256" key="2">
    <source>
        <dbReference type="ARBA" id="ARBA00022747"/>
    </source>
</evidence>
<dbReference type="GO" id="GO:0009307">
    <property type="term" value="P:DNA restriction-modification system"/>
    <property type="evidence" value="ECO:0007669"/>
    <property type="project" value="UniProtKB-KW"/>
</dbReference>
<dbReference type="InterPro" id="IPR000055">
    <property type="entry name" value="Restrct_endonuc_typeI_TRD"/>
</dbReference>
<proteinExistence type="inferred from homology"/>
<organism evidence="5">
    <name type="scientific">Citrobacter amalonaticus</name>
    <dbReference type="NCBI Taxonomy" id="35703"/>
    <lineage>
        <taxon>Bacteria</taxon>
        <taxon>Pseudomonadati</taxon>
        <taxon>Pseudomonadota</taxon>
        <taxon>Gammaproteobacteria</taxon>
        <taxon>Enterobacterales</taxon>
        <taxon>Enterobacteriaceae</taxon>
        <taxon>Citrobacter</taxon>
    </lineage>
</organism>
<dbReference type="GO" id="GO:0003677">
    <property type="term" value="F:DNA binding"/>
    <property type="evidence" value="ECO:0007669"/>
    <property type="project" value="UniProtKB-KW"/>
</dbReference>
<dbReference type="InterPro" id="IPR051212">
    <property type="entry name" value="Type-I_RE_S_subunit"/>
</dbReference>
<dbReference type="PANTHER" id="PTHR43140:SF1">
    <property type="entry name" value="TYPE I RESTRICTION ENZYME ECOKI SPECIFICITY SUBUNIT"/>
    <property type="match status" value="1"/>
</dbReference>
<dbReference type="AlphaFoldDB" id="A0A6N2XM87"/>
<evidence type="ECO:0000256" key="3">
    <source>
        <dbReference type="ARBA" id="ARBA00023125"/>
    </source>
</evidence>
<keyword evidence="3" id="KW-0238">DNA-binding</keyword>
<gene>
    <name evidence="5" type="primary">hsdS</name>
    <name evidence="5" type="ORF">CALFYP1_01486</name>
</gene>
<dbReference type="SUPFAM" id="SSF116734">
    <property type="entry name" value="DNA methylase specificity domain"/>
    <property type="match status" value="2"/>
</dbReference>
<dbReference type="InterPro" id="IPR044946">
    <property type="entry name" value="Restrct_endonuc_typeI_TRD_sf"/>
</dbReference>
<keyword evidence="2" id="KW-0680">Restriction system</keyword>
<name>A0A6N2XM87_CITAM</name>
<evidence type="ECO:0000313" key="5">
    <source>
        <dbReference type="EMBL" id="VYT54750.1"/>
    </source>
</evidence>
<feature type="domain" description="Type I restriction modification DNA specificity" evidence="4">
    <location>
        <begin position="7"/>
        <end position="190"/>
    </location>
</feature>
<sequence>MSGGKLPEGWATAPVSTVTTLIRGVTYKKEQALNYLQDDYLPLIRANNIQNGKFDTTDLVFVPKNLVKESQKISPEDIVIAMSSGSKSVVGKSAHQRLPFECSFGAFCGALRPEKHISPSFIAHFTKSSFYRNKISSLSAGANINNIKPASFDLINLPIPSLAEQRIIAEKLDTLLAQVDSTKARLEQIPQILKRFRQAVLAMVLNGSSEQSRNTAKIVKLIDVTKKITDGEHLTPKTINSGIPLLSAKDVQEDELLFDNVKFLSDTVAAKALNRCNPERNDILIVSRGATVGRTHLVSTSKTFCLMGSVLLIKLDTEKVMPEYMKLIFNDISGQQQLVSASGATAQQAIYIRDVKEFSFKLVSLHEQYEIVRRVEQLFAYADTIEKQVNSALTRVNSLTQSILAKAFRGELTAQWRAENPSLISGENSAAALLEKIKAERAASGGKKNSRKKA</sequence>
<protein>
    <submittedName>
        <fullName evidence="5">Type-1 restriction enzyme EcoKI specificity protein</fullName>
    </submittedName>
</protein>
<evidence type="ECO:0000256" key="1">
    <source>
        <dbReference type="ARBA" id="ARBA00010923"/>
    </source>
</evidence>
<dbReference type="Gene3D" id="3.90.220.20">
    <property type="entry name" value="DNA methylase specificity domains"/>
    <property type="match status" value="2"/>
</dbReference>
<dbReference type="RefSeq" id="WP_156595802.1">
    <property type="nucleotide sequence ID" value="NZ_CACRTI010000020.1"/>
</dbReference>
<dbReference type="EMBL" id="CACRTI010000020">
    <property type="protein sequence ID" value="VYT54750.1"/>
    <property type="molecule type" value="Genomic_DNA"/>
</dbReference>
<evidence type="ECO:0000259" key="4">
    <source>
        <dbReference type="Pfam" id="PF01420"/>
    </source>
</evidence>
<accession>A0A6N2XM87</accession>
<reference evidence="5" key="1">
    <citation type="submission" date="2019-11" db="EMBL/GenBank/DDBJ databases">
        <authorList>
            <person name="Feng L."/>
        </authorList>
    </citation>
    <scope>NUCLEOTIDE SEQUENCE</scope>
    <source>
        <strain evidence="5">CAmalonaticusLFYP1</strain>
    </source>
</reference>
<dbReference type="Pfam" id="PF01420">
    <property type="entry name" value="Methylase_S"/>
    <property type="match status" value="2"/>
</dbReference>
<feature type="domain" description="Type I restriction modification DNA specificity" evidence="4">
    <location>
        <begin position="271"/>
        <end position="394"/>
    </location>
</feature>
<dbReference type="CDD" id="cd17252">
    <property type="entry name" value="RMtype1_S_EcoKI-TRD1-CR1_like"/>
    <property type="match status" value="1"/>
</dbReference>
<dbReference type="CDD" id="cd17246">
    <property type="entry name" value="RMtype1_S_SonII-TRD2-CR2_like"/>
    <property type="match status" value="1"/>
</dbReference>